<gene>
    <name evidence="7" type="ORF">SAMN04490239_0977</name>
</gene>
<evidence type="ECO:0000259" key="6">
    <source>
        <dbReference type="Pfam" id="PF02737"/>
    </source>
</evidence>
<evidence type="ECO:0000256" key="3">
    <source>
        <dbReference type="ARBA" id="ARBA00023002"/>
    </source>
</evidence>
<dbReference type="Gene3D" id="1.10.1040.10">
    <property type="entry name" value="N-(1-d-carboxylethyl)-l-norvaline Dehydrogenase, domain 2"/>
    <property type="match status" value="1"/>
</dbReference>
<dbReference type="InterPro" id="IPR006108">
    <property type="entry name" value="3HC_DH_C"/>
</dbReference>
<dbReference type="InterPro" id="IPR013328">
    <property type="entry name" value="6PGD_dom2"/>
</dbReference>
<dbReference type="SUPFAM" id="SSF48179">
    <property type="entry name" value="6-phosphogluconate dehydrogenase C-terminal domain-like"/>
    <property type="match status" value="1"/>
</dbReference>
<evidence type="ECO:0000256" key="4">
    <source>
        <dbReference type="SAM" id="MobiDB-lite"/>
    </source>
</evidence>
<dbReference type="EMBL" id="FNSV01000005">
    <property type="protein sequence ID" value="SEB63379.1"/>
    <property type="molecule type" value="Genomic_DNA"/>
</dbReference>
<dbReference type="AlphaFoldDB" id="A0A1H4KXV7"/>
<dbReference type="GO" id="GO:0070403">
    <property type="term" value="F:NAD+ binding"/>
    <property type="evidence" value="ECO:0007669"/>
    <property type="project" value="InterPro"/>
</dbReference>
<dbReference type="PANTHER" id="PTHR48075">
    <property type="entry name" value="3-HYDROXYACYL-COA DEHYDROGENASE FAMILY PROTEIN"/>
    <property type="match status" value="1"/>
</dbReference>
<reference evidence="8" key="1">
    <citation type="submission" date="2016-10" db="EMBL/GenBank/DDBJ databases">
        <authorList>
            <person name="Varghese N."/>
            <person name="Submissions S."/>
        </authorList>
    </citation>
    <scope>NUCLEOTIDE SEQUENCE [LARGE SCALE GENOMIC DNA]</scope>
    <source>
        <strain evidence="8">DSM 44498</strain>
    </source>
</reference>
<evidence type="ECO:0000256" key="2">
    <source>
        <dbReference type="ARBA" id="ARBA00009463"/>
    </source>
</evidence>
<dbReference type="GO" id="GO:0006631">
    <property type="term" value="P:fatty acid metabolic process"/>
    <property type="evidence" value="ECO:0007669"/>
    <property type="project" value="InterPro"/>
</dbReference>
<keyword evidence="8" id="KW-1185">Reference proteome</keyword>
<dbReference type="Pfam" id="PF00725">
    <property type="entry name" value="3HCDH"/>
    <property type="match status" value="1"/>
</dbReference>
<keyword evidence="3" id="KW-0560">Oxidoreductase</keyword>
<dbReference type="Proteomes" id="UP000183561">
    <property type="component" value="Unassembled WGS sequence"/>
</dbReference>
<dbReference type="PANTHER" id="PTHR48075:SF5">
    <property type="entry name" value="3-HYDROXYBUTYRYL-COA DEHYDROGENASE"/>
    <property type="match status" value="1"/>
</dbReference>
<name>A0A1H4KXV7_9NOCA</name>
<evidence type="ECO:0000313" key="7">
    <source>
        <dbReference type="EMBL" id="SEB63379.1"/>
    </source>
</evidence>
<organism evidence="7 8">
    <name type="scientific">Rhodococcus koreensis</name>
    <dbReference type="NCBI Taxonomy" id="99653"/>
    <lineage>
        <taxon>Bacteria</taxon>
        <taxon>Bacillati</taxon>
        <taxon>Actinomycetota</taxon>
        <taxon>Actinomycetes</taxon>
        <taxon>Mycobacteriales</taxon>
        <taxon>Nocardiaceae</taxon>
        <taxon>Rhodococcus</taxon>
    </lineage>
</organism>
<protein>
    <submittedName>
        <fullName evidence="7">3-hydroxyacyl-CoA dehydrogenase</fullName>
    </submittedName>
</protein>
<dbReference type="SUPFAM" id="SSF51735">
    <property type="entry name" value="NAD(P)-binding Rossmann-fold domains"/>
    <property type="match status" value="1"/>
</dbReference>
<dbReference type="InterPro" id="IPR008927">
    <property type="entry name" value="6-PGluconate_DH-like_C_sf"/>
</dbReference>
<comment type="pathway">
    <text evidence="1">Lipid metabolism; butanoate metabolism.</text>
</comment>
<comment type="similarity">
    <text evidence="2">Belongs to the 3-hydroxyacyl-CoA dehydrogenase family.</text>
</comment>
<dbReference type="Pfam" id="PF02737">
    <property type="entry name" value="3HCDH_N"/>
    <property type="match status" value="1"/>
</dbReference>
<feature type="region of interest" description="Disordered" evidence="4">
    <location>
        <begin position="229"/>
        <end position="253"/>
    </location>
</feature>
<sequence length="253" mass="26921">MKGRLVTTTQSVAVIGDAHRATGLADLFARYGFDVQVISPSEDELPALAVDLLIEVVAEEDKSDVLRAMSKAALAESILVTTTSTQSVTELATAVSDPAQLVGLHWGHEGIAAALVEVVAAEQTDTALVEEVGKVAERLERGSVVVKDNPGFLVDWLFLPYLNDVVQAYDDELATADDIDIAVKLGLGYRKGPFQMLEEIGVQRHLAATTAAYEATHDGRFAPPPLLCRLGTGQPAPRHASTPDPAEKEGNKA</sequence>
<dbReference type="GO" id="GO:0016616">
    <property type="term" value="F:oxidoreductase activity, acting on the CH-OH group of donors, NAD or NADP as acceptor"/>
    <property type="evidence" value="ECO:0007669"/>
    <property type="project" value="InterPro"/>
</dbReference>
<evidence type="ECO:0000256" key="1">
    <source>
        <dbReference type="ARBA" id="ARBA00005086"/>
    </source>
</evidence>
<feature type="domain" description="3-hydroxyacyl-CoA dehydrogenase C-terminal" evidence="5">
    <location>
        <begin position="151"/>
        <end position="230"/>
    </location>
</feature>
<dbReference type="Gene3D" id="3.40.50.720">
    <property type="entry name" value="NAD(P)-binding Rossmann-like Domain"/>
    <property type="match status" value="1"/>
</dbReference>
<accession>A0A1H4KXV7</accession>
<feature type="domain" description="3-hydroxyacyl-CoA dehydrogenase NAD binding" evidence="6">
    <location>
        <begin position="49"/>
        <end position="148"/>
    </location>
</feature>
<proteinExistence type="inferred from homology"/>
<dbReference type="InterPro" id="IPR006176">
    <property type="entry name" value="3-OHacyl-CoA_DH_NAD-bd"/>
</dbReference>
<dbReference type="OrthoDB" id="9771883at2"/>
<dbReference type="InterPro" id="IPR036291">
    <property type="entry name" value="NAD(P)-bd_dom_sf"/>
</dbReference>
<evidence type="ECO:0000313" key="8">
    <source>
        <dbReference type="Proteomes" id="UP000183561"/>
    </source>
</evidence>
<evidence type="ECO:0000259" key="5">
    <source>
        <dbReference type="Pfam" id="PF00725"/>
    </source>
</evidence>